<dbReference type="PANTHER" id="PTHR31862">
    <property type="entry name" value="UPF0261 DOMAIN PROTEIN (AFU_ORTHOLOGUE AFUA_1G10120)"/>
    <property type="match status" value="1"/>
</dbReference>
<sequence length="535" mass="51848">MAVLLLGTFDTKGEEYAHVRDLIIGAGQQVVLVDVGLMGSANLPADVGPAAVAEAAETSLEALRAAADRGAALHAMAAGAAAVARDLYAAGRVSGMLALGGSGGSSVAAAAMRVLPVGLPKLLVSTMASGDVSAYVGQNDVTLMYSVVDVAGINSISRQILGNAAAAISAMAAAYDTRRTAIAAADLRRSAASQAATGALAASTGAAGSGVAGTGAAGSGAAGTGAAGSGVAGTGAAASRATGSGAVGTGAVGTGVAGVGAVGSGVGGAGVASSGAAGAGAGARDQTGGDRPMVAATMFGVTTPAVNAARARLEDLGYEVLVFHATGSGGRAMEALVASGYFAGVLDLTTTELADELVGGVLSAGPERLTAAGAAGVPQVVSLGAVDMVNFGPMETVPDRFRDRTLLVHNPTVTLMRTTPAETAEIGRIIGAKLVAATGPTSLFVPRGGVSAVDVEGGPFWDPAADAACFEAVRDAVAGSDVEVVESELDINATQFAVAAADRLHELIQRAARPGARRPVARAEPQAGRAGTPSR</sequence>
<feature type="domain" description="UPF0261" evidence="2">
    <location>
        <begin position="2"/>
        <end position="176"/>
    </location>
</feature>
<evidence type="ECO:0000259" key="3">
    <source>
        <dbReference type="Pfam" id="PF23189"/>
    </source>
</evidence>
<feature type="region of interest" description="Disordered" evidence="1">
    <location>
        <begin position="512"/>
        <end position="535"/>
    </location>
</feature>
<dbReference type="STRING" id="633440.SAMN05421869_101345"/>
<organism evidence="4 5">
    <name type="scientific">Nonomuraea jiangxiensis</name>
    <dbReference type="NCBI Taxonomy" id="633440"/>
    <lineage>
        <taxon>Bacteria</taxon>
        <taxon>Bacillati</taxon>
        <taxon>Actinomycetota</taxon>
        <taxon>Actinomycetes</taxon>
        <taxon>Streptosporangiales</taxon>
        <taxon>Streptosporangiaceae</taxon>
        <taxon>Nonomuraea</taxon>
    </lineage>
</organism>
<dbReference type="Gene3D" id="3.40.50.12030">
    <property type="entry name" value="Uncharacterised protein family UPF0261, NC domain"/>
    <property type="match status" value="1"/>
</dbReference>
<gene>
    <name evidence="4" type="ORF">SAMN05421869_101345</name>
</gene>
<evidence type="ECO:0000313" key="5">
    <source>
        <dbReference type="Proteomes" id="UP000199202"/>
    </source>
</evidence>
<dbReference type="Gene3D" id="3.40.50.12020">
    <property type="entry name" value="Uncharacterised protein family UPF0261, NN domain"/>
    <property type="match status" value="1"/>
</dbReference>
<proteinExistence type="predicted"/>
<keyword evidence="5" id="KW-1185">Reference proteome</keyword>
<dbReference type="EMBL" id="FNDJ01000001">
    <property type="protein sequence ID" value="SDH05138.1"/>
    <property type="molecule type" value="Genomic_DNA"/>
</dbReference>
<dbReference type="Pfam" id="PF06792">
    <property type="entry name" value="UPF0261"/>
    <property type="match status" value="1"/>
</dbReference>
<evidence type="ECO:0000256" key="1">
    <source>
        <dbReference type="SAM" id="MobiDB-lite"/>
    </source>
</evidence>
<dbReference type="Proteomes" id="UP000199202">
    <property type="component" value="Unassembled WGS sequence"/>
</dbReference>
<feature type="domain" description="UPF0261" evidence="3">
    <location>
        <begin position="291"/>
        <end position="508"/>
    </location>
</feature>
<dbReference type="RefSeq" id="WP_090928329.1">
    <property type="nucleotide sequence ID" value="NZ_FNDJ01000001.1"/>
</dbReference>
<dbReference type="InterPro" id="IPR044122">
    <property type="entry name" value="UPF0261_N"/>
</dbReference>
<dbReference type="PANTHER" id="PTHR31862:SF1">
    <property type="entry name" value="UPF0261 DOMAIN PROTEIN (AFU_ORTHOLOGUE AFUA_1G10120)"/>
    <property type="match status" value="1"/>
</dbReference>
<name>A0A1G7Z8V1_9ACTN</name>
<accession>A0A1G7Z8V1</accession>
<dbReference type="InterPro" id="IPR051353">
    <property type="entry name" value="Tobamovirus_resist_UPF0261"/>
</dbReference>
<reference evidence="4 5" key="1">
    <citation type="submission" date="2016-10" db="EMBL/GenBank/DDBJ databases">
        <authorList>
            <person name="de Groot N.N."/>
        </authorList>
    </citation>
    <scope>NUCLEOTIDE SEQUENCE [LARGE SCALE GENOMIC DNA]</scope>
    <source>
        <strain evidence="4 5">CGMCC 4.6533</strain>
    </source>
</reference>
<protein>
    <submittedName>
        <fullName evidence="4">Uncharacterized protein family (UPF0261)</fullName>
    </submittedName>
</protein>
<evidence type="ECO:0000313" key="4">
    <source>
        <dbReference type="EMBL" id="SDH05138.1"/>
    </source>
</evidence>
<dbReference type="CDD" id="cd15488">
    <property type="entry name" value="Tm-1-like"/>
    <property type="match status" value="1"/>
</dbReference>
<evidence type="ECO:0000259" key="2">
    <source>
        <dbReference type="Pfam" id="PF06792"/>
    </source>
</evidence>
<dbReference type="Pfam" id="PF23189">
    <property type="entry name" value="UPF0261_C"/>
    <property type="match status" value="1"/>
</dbReference>
<dbReference type="OrthoDB" id="9776369at2"/>
<dbReference type="AlphaFoldDB" id="A0A1G7Z8V1"/>
<dbReference type="InterPro" id="IPR056778">
    <property type="entry name" value="UPF0261_C"/>
</dbReference>